<evidence type="ECO:0000256" key="1">
    <source>
        <dbReference type="ARBA" id="ARBA00022723"/>
    </source>
</evidence>
<dbReference type="EMBL" id="CAFBOG010000240">
    <property type="protein sequence ID" value="CAB4996292.1"/>
    <property type="molecule type" value="Genomic_DNA"/>
</dbReference>
<dbReference type="EMBL" id="CAFAAQ010000001">
    <property type="protein sequence ID" value="CAB4792535.1"/>
    <property type="molecule type" value="Genomic_DNA"/>
</dbReference>
<evidence type="ECO:0000313" key="5">
    <source>
        <dbReference type="EMBL" id="CAB4996292.1"/>
    </source>
</evidence>
<dbReference type="PANTHER" id="PTHR43048">
    <property type="entry name" value="METHYLMALONYL-COA EPIMERASE"/>
    <property type="match status" value="1"/>
</dbReference>
<name>A0A6J7SH95_9ZZZZ</name>
<evidence type="ECO:0000313" key="4">
    <source>
        <dbReference type="EMBL" id="CAB4792535.1"/>
    </source>
</evidence>
<dbReference type="EMBL" id="CAFBPW010000286">
    <property type="protein sequence ID" value="CAB5040461.1"/>
    <property type="molecule type" value="Genomic_DNA"/>
</dbReference>
<dbReference type="GO" id="GO:0046491">
    <property type="term" value="P:L-methylmalonyl-CoA metabolic process"/>
    <property type="evidence" value="ECO:0007669"/>
    <property type="project" value="TreeGrafter"/>
</dbReference>
<reference evidence="6" key="1">
    <citation type="submission" date="2020-05" db="EMBL/GenBank/DDBJ databases">
        <authorList>
            <person name="Chiriac C."/>
            <person name="Salcher M."/>
            <person name="Ghai R."/>
            <person name="Kavagutti S V."/>
        </authorList>
    </citation>
    <scope>NUCLEOTIDE SEQUENCE</scope>
</reference>
<sequence length="290" mass="31447">MSETNSGEDSATSAEEIGVRFDRVALVVKRPTDLWGMMAESLGGRFAGSGTGQGYGWTDLRFANGFILEGIHPEAAEGEEEPGSEVVERFLEKYGVGPHHLTFMVTDLAGMLARLRAAGIEAVAENHEDPTWHEAFLRPRDAQGVVLQLVQMTEQPAQILDEPEGFPEIGFDHPVASLGRVVHAVHDLAAALELFRDLLGGRVLSTGAAIDGNHWAELGWGGPGRLRLLEAAHAEIAEWVGDRPGRVRHLFFNFDEPGYVPGAHKVASGRWVVDCDEVLGTRLVISSSAR</sequence>
<proteinExistence type="predicted"/>
<keyword evidence="1" id="KW-0479">Metal-binding</keyword>
<protein>
    <submittedName>
        <fullName evidence="6">Unannotated protein</fullName>
    </submittedName>
</protein>
<gene>
    <name evidence="3" type="ORF">UFOPK2582_00427</name>
    <name evidence="4" type="ORF">UFOPK3046_00010</name>
    <name evidence="5" type="ORF">UFOPK3914_01881</name>
    <name evidence="6" type="ORF">UFOPK4173_01826</name>
    <name evidence="7" type="ORF">UFOPK4354_01911</name>
</gene>
<evidence type="ECO:0000259" key="2">
    <source>
        <dbReference type="PROSITE" id="PS51819"/>
    </source>
</evidence>
<dbReference type="PANTHER" id="PTHR43048:SF3">
    <property type="entry name" value="METHYLMALONYL-COA EPIMERASE, MITOCHONDRIAL"/>
    <property type="match status" value="1"/>
</dbReference>
<evidence type="ECO:0000313" key="3">
    <source>
        <dbReference type="EMBL" id="CAB4691217.1"/>
    </source>
</evidence>
<dbReference type="InterPro" id="IPR037523">
    <property type="entry name" value="VOC_core"/>
</dbReference>
<feature type="domain" description="VOC" evidence="2">
    <location>
        <begin position="20"/>
        <end position="152"/>
    </location>
</feature>
<dbReference type="EMBL" id="CAEZXS010000033">
    <property type="protein sequence ID" value="CAB4691217.1"/>
    <property type="molecule type" value="Genomic_DNA"/>
</dbReference>
<dbReference type="EMBL" id="CAFBQW010000302">
    <property type="protein sequence ID" value="CAB5069254.1"/>
    <property type="molecule type" value="Genomic_DNA"/>
</dbReference>
<dbReference type="Gene3D" id="3.10.180.10">
    <property type="entry name" value="2,3-Dihydroxybiphenyl 1,2-Dioxygenase, domain 1"/>
    <property type="match status" value="2"/>
</dbReference>
<dbReference type="InterPro" id="IPR029068">
    <property type="entry name" value="Glyas_Bleomycin-R_OHBP_Dase"/>
</dbReference>
<organism evidence="6">
    <name type="scientific">freshwater metagenome</name>
    <dbReference type="NCBI Taxonomy" id="449393"/>
    <lineage>
        <taxon>unclassified sequences</taxon>
        <taxon>metagenomes</taxon>
        <taxon>ecological metagenomes</taxon>
    </lineage>
</organism>
<dbReference type="PROSITE" id="PS51819">
    <property type="entry name" value="VOC"/>
    <property type="match status" value="1"/>
</dbReference>
<accession>A0A6J7SH95</accession>
<dbReference type="GO" id="GO:0004493">
    <property type="term" value="F:methylmalonyl-CoA epimerase activity"/>
    <property type="evidence" value="ECO:0007669"/>
    <property type="project" value="TreeGrafter"/>
</dbReference>
<evidence type="ECO:0000313" key="7">
    <source>
        <dbReference type="EMBL" id="CAB5069254.1"/>
    </source>
</evidence>
<evidence type="ECO:0000313" key="6">
    <source>
        <dbReference type="EMBL" id="CAB5040461.1"/>
    </source>
</evidence>
<dbReference type="SUPFAM" id="SSF54593">
    <property type="entry name" value="Glyoxalase/Bleomycin resistance protein/Dihydroxybiphenyl dioxygenase"/>
    <property type="match status" value="1"/>
</dbReference>
<dbReference type="GO" id="GO:0046872">
    <property type="term" value="F:metal ion binding"/>
    <property type="evidence" value="ECO:0007669"/>
    <property type="project" value="UniProtKB-KW"/>
</dbReference>
<dbReference type="AlphaFoldDB" id="A0A6J7SH95"/>
<dbReference type="InterPro" id="IPR051785">
    <property type="entry name" value="MMCE/EMCE_epimerase"/>
</dbReference>